<dbReference type="EMBL" id="CP090958">
    <property type="protein sequence ID" value="WGW12490.1"/>
    <property type="molecule type" value="Genomic_DNA"/>
</dbReference>
<keyword evidence="2" id="KW-1185">Reference proteome</keyword>
<reference evidence="1 2" key="1">
    <citation type="submission" date="2023-05" db="EMBL/GenBank/DDBJ databases">
        <title>Lithophilousrod everest ZFBP1038 complete genpme.</title>
        <authorList>
            <person name="Tian M."/>
        </authorList>
    </citation>
    <scope>NUCLEOTIDE SEQUENCE [LARGE SCALE GENOMIC DNA]</scope>
    <source>
        <strain evidence="1 2">ZFBP1038</strain>
    </source>
</reference>
<dbReference type="RefSeq" id="WP_349639290.1">
    <property type="nucleotide sequence ID" value="NZ_CP090958.1"/>
</dbReference>
<evidence type="ECO:0000313" key="2">
    <source>
        <dbReference type="Proteomes" id="UP001209083"/>
    </source>
</evidence>
<accession>A0ABY8QVU6</accession>
<gene>
    <name evidence="1" type="ORF">LWF01_01610</name>
</gene>
<dbReference type="Proteomes" id="UP001209083">
    <property type="component" value="Chromosome"/>
</dbReference>
<evidence type="ECO:0000313" key="1">
    <source>
        <dbReference type="EMBL" id="WGW12490.1"/>
    </source>
</evidence>
<proteinExistence type="predicted"/>
<name>A0ABY8QVU6_9MICO</name>
<sequence>MTQQATDGSTLGKAPIGYLNVHERDKLGREVRTVPLDPERAPLIEWAFGIRLG</sequence>
<organism evidence="1 2">
    <name type="scientific">Saxibacter everestensis</name>
    <dbReference type="NCBI Taxonomy" id="2909229"/>
    <lineage>
        <taxon>Bacteria</taxon>
        <taxon>Bacillati</taxon>
        <taxon>Actinomycetota</taxon>
        <taxon>Actinomycetes</taxon>
        <taxon>Micrococcales</taxon>
        <taxon>Brevibacteriaceae</taxon>
        <taxon>Saxibacter</taxon>
    </lineage>
</organism>
<protein>
    <submittedName>
        <fullName evidence="1">Uncharacterized protein</fullName>
    </submittedName>
</protein>